<protein>
    <recommendedName>
        <fullName evidence="4">MetA-pathway of phenol degradation</fullName>
    </recommendedName>
</protein>
<keyword evidence="3" id="KW-1185">Reference proteome</keyword>
<evidence type="ECO:0000256" key="1">
    <source>
        <dbReference type="SAM" id="SignalP"/>
    </source>
</evidence>
<dbReference type="STRING" id="913024.SAMN05421741_12428"/>
<name>A0A1I5F2M4_9FLAO</name>
<dbReference type="RefSeq" id="WP_091525519.1">
    <property type="nucleotide sequence ID" value="NZ_FOVI01000024.1"/>
</dbReference>
<reference evidence="3" key="1">
    <citation type="submission" date="2016-10" db="EMBL/GenBank/DDBJ databases">
        <authorList>
            <person name="Varghese N."/>
            <person name="Submissions S."/>
        </authorList>
    </citation>
    <scope>NUCLEOTIDE SEQUENCE [LARGE SCALE GENOMIC DNA]</scope>
    <source>
        <strain evidence="3">DS-12</strain>
    </source>
</reference>
<dbReference type="EMBL" id="FOVI01000024">
    <property type="protein sequence ID" value="SFO17995.1"/>
    <property type="molecule type" value="Genomic_DNA"/>
</dbReference>
<accession>A0A1I5F2M4</accession>
<gene>
    <name evidence="2" type="ORF">SAMN05421741_12428</name>
</gene>
<keyword evidence="1" id="KW-0732">Signal</keyword>
<dbReference type="Proteomes" id="UP000199036">
    <property type="component" value="Unassembled WGS sequence"/>
</dbReference>
<dbReference type="OrthoDB" id="649238at2"/>
<organism evidence="2 3">
    <name type="scientific">Paenimyroides ummariense</name>
    <dbReference type="NCBI Taxonomy" id="913024"/>
    <lineage>
        <taxon>Bacteria</taxon>
        <taxon>Pseudomonadati</taxon>
        <taxon>Bacteroidota</taxon>
        <taxon>Flavobacteriia</taxon>
        <taxon>Flavobacteriales</taxon>
        <taxon>Flavobacteriaceae</taxon>
        <taxon>Paenimyroides</taxon>
    </lineage>
</organism>
<feature type="chain" id="PRO_5011607294" description="MetA-pathway of phenol degradation" evidence="1">
    <location>
        <begin position="19"/>
        <end position="275"/>
    </location>
</feature>
<evidence type="ECO:0000313" key="3">
    <source>
        <dbReference type="Proteomes" id="UP000199036"/>
    </source>
</evidence>
<proteinExistence type="predicted"/>
<sequence>MKKIVFVFLVIFSQRLSAQELFVITDPASNVPAKSLSVNLMQSMFQEKFVSGYNYHFMPEVTYGLNKNLMVRTSAFVSNRSNKLYVEGGSFMAKYRFYSTDDLNSHFRMAAYGRYSFNRADIHQEQIEILGHNTGYEAGIIATMLIKKLAISSSLSYEQALNNRPDHDFPAYFGNNATNYTLSFGRLLYPKKYKNFKQTNINLMLEFAGQTINENGKSFLDITPAVQFIFNSQARIDLAYRREIYSSMLRTAPNGVYLNLYYTFFNVTGKGTAKE</sequence>
<evidence type="ECO:0008006" key="4">
    <source>
        <dbReference type="Google" id="ProtNLM"/>
    </source>
</evidence>
<feature type="signal peptide" evidence="1">
    <location>
        <begin position="1"/>
        <end position="18"/>
    </location>
</feature>
<evidence type="ECO:0000313" key="2">
    <source>
        <dbReference type="EMBL" id="SFO17995.1"/>
    </source>
</evidence>
<dbReference type="AlphaFoldDB" id="A0A1I5F2M4"/>